<keyword evidence="2" id="KW-1185">Reference proteome</keyword>
<name>A0ABR0LRE9_9PEZI</name>
<reference evidence="1 2" key="1">
    <citation type="submission" date="2023-08" db="EMBL/GenBank/DDBJ databases">
        <title>Black Yeasts Isolated from many extreme environments.</title>
        <authorList>
            <person name="Coleine C."/>
            <person name="Stajich J.E."/>
            <person name="Selbmann L."/>
        </authorList>
    </citation>
    <scope>NUCLEOTIDE SEQUENCE [LARGE SCALE GENOMIC DNA]</scope>
    <source>
        <strain evidence="1 2">CCFEE 536</strain>
    </source>
</reference>
<feature type="non-terminal residue" evidence="1">
    <location>
        <position position="1"/>
    </location>
</feature>
<protein>
    <submittedName>
        <fullName evidence="1">Uncharacterized protein</fullName>
    </submittedName>
</protein>
<accession>A0ABR0LRE9</accession>
<sequence>KEEIKSLVKEIESKEKCLCILINNAGISGGVQETQGETAEEVKKSLFDPENATFDDWTNTVSASFVFDSHPC</sequence>
<evidence type="ECO:0000313" key="1">
    <source>
        <dbReference type="EMBL" id="KAK5234594.1"/>
    </source>
</evidence>
<evidence type="ECO:0000313" key="2">
    <source>
        <dbReference type="Proteomes" id="UP001357485"/>
    </source>
</evidence>
<organism evidence="1 2">
    <name type="scientific">Cryomyces antarcticus</name>
    <dbReference type="NCBI Taxonomy" id="329879"/>
    <lineage>
        <taxon>Eukaryota</taxon>
        <taxon>Fungi</taxon>
        <taxon>Dikarya</taxon>
        <taxon>Ascomycota</taxon>
        <taxon>Pezizomycotina</taxon>
        <taxon>Dothideomycetes</taxon>
        <taxon>Dothideomycetes incertae sedis</taxon>
        <taxon>Cryomyces</taxon>
    </lineage>
</organism>
<gene>
    <name evidence="1" type="ORF">LTR16_012653</name>
</gene>
<proteinExistence type="predicted"/>
<dbReference type="EMBL" id="JAVRRA010013140">
    <property type="protein sequence ID" value="KAK5234594.1"/>
    <property type="molecule type" value="Genomic_DNA"/>
</dbReference>
<comment type="caution">
    <text evidence="1">The sequence shown here is derived from an EMBL/GenBank/DDBJ whole genome shotgun (WGS) entry which is preliminary data.</text>
</comment>
<dbReference type="Gene3D" id="3.40.50.720">
    <property type="entry name" value="NAD(P)-binding Rossmann-like Domain"/>
    <property type="match status" value="1"/>
</dbReference>
<dbReference type="Proteomes" id="UP001357485">
    <property type="component" value="Unassembled WGS sequence"/>
</dbReference>